<proteinExistence type="predicted"/>
<dbReference type="RefSeq" id="WP_341423835.1">
    <property type="nucleotide sequence ID" value="NZ_JBBUTG010000001.1"/>
</dbReference>
<reference evidence="1 2" key="1">
    <citation type="submission" date="2024-04" db="EMBL/GenBank/DDBJ databases">
        <title>Novel species of the genus Ideonella isolated from streams.</title>
        <authorList>
            <person name="Lu H."/>
        </authorList>
    </citation>
    <scope>NUCLEOTIDE SEQUENCE [LARGE SCALE GENOMIC DNA]</scope>
    <source>
        <strain evidence="1 2">DXS29W</strain>
    </source>
</reference>
<name>A0ABU9BHR9_9BURK</name>
<sequence>MTTLRHRQSGLGAIAAIMVLVLLAALAAAVVRLTMSQQMGGAQELGAARAAQAARAGIEWGLYQAFKGSWTTCAGATQTLDLSSDLGMRVTVSCSSSLYNEGESAPGTPATVRVYTIDAVACNSTSSCPDATRVTGPTYVERRMQIHASS</sequence>
<gene>
    <name evidence="1" type="ORF">AACH06_01585</name>
</gene>
<protein>
    <submittedName>
        <fullName evidence="1">MSHA biogenesis protein MshP</fullName>
    </submittedName>
</protein>
<dbReference type="EMBL" id="JBBUTG010000001">
    <property type="protein sequence ID" value="MEK8029499.1"/>
    <property type="molecule type" value="Genomic_DNA"/>
</dbReference>
<accession>A0ABU9BHR9</accession>
<evidence type="ECO:0000313" key="1">
    <source>
        <dbReference type="EMBL" id="MEK8029499.1"/>
    </source>
</evidence>
<dbReference type="Proteomes" id="UP001371218">
    <property type="component" value="Unassembled WGS sequence"/>
</dbReference>
<comment type="caution">
    <text evidence="1">The sequence shown here is derived from an EMBL/GenBank/DDBJ whole genome shotgun (WGS) entry which is preliminary data.</text>
</comment>
<evidence type="ECO:0000313" key="2">
    <source>
        <dbReference type="Proteomes" id="UP001371218"/>
    </source>
</evidence>
<keyword evidence="2" id="KW-1185">Reference proteome</keyword>
<organism evidence="1 2">
    <name type="scientific">Ideonella lacteola</name>
    <dbReference type="NCBI Taxonomy" id="2984193"/>
    <lineage>
        <taxon>Bacteria</taxon>
        <taxon>Pseudomonadati</taxon>
        <taxon>Pseudomonadota</taxon>
        <taxon>Betaproteobacteria</taxon>
        <taxon>Burkholderiales</taxon>
        <taxon>Sphaerotilaceae</taxon>
        <taxon>Ideonella</taxon>
    </lineage>
</organism>